<gene>
    <name evidence="3" type="ORF">CSKR_112553</name>
</gene>
<feature type="coiled-coil region" evidence="1">
    <location>
        <begin position="234"/>
        <end position="506"/>
    </location>
</feature>
<dbReference type="EMBL" id="NIRI02000042">
    <property type="protein sequence ID" value="KAG5452131.1"/>
    <property type="molecule type" value="Genomic_DNA"/>
</dbReference>
<feature type="compositionally biased region" description="Polar residues" evidence="2">
    <location>
        <begin position="101"/>
        <end position="124"/>
    </location>
</feature>
<keyword evidence="1" id="KW-0175">Coiled coil</keyword>
<feature type="region of interest" description="Disordered" evidence="2">
    <location>
        <begin position="536"/>
        <end position="561"/>
    </location>
</feature>
<evidence type="ECO:0000313" key="3">
    <source>
        <dbReference type="EMBL" id="KAG5452131.1"/>
    </source>
</evidence>
<evidence type="ECO:0000256" key="1">
    <source>
        <dbReference type="SAM" id="Coils"/>
    </source>
</evidence>
<evidence type="ECO:0000256" key="2">
    <source>
        <dbReference type="SAM" id="MobiDB-lite"/>
    </source>
</evidence>
<evidence type="ECO:0000313" key="4">
    <source>
        <dbReference type="Proteomes" id="UP000286415"/>
    </source>
</evidence>
<name>A0A8T1MTP3_CLOSI</name>
<reference evidence="3 4" key="2">
    <citation type="journal article" date="2021" name="Genomics">
        <title>High-quality reference genome for Clonorchis sinensis.</title>
        <authorList>
            <person name="Young N.D."/>
            <person name="Stroehlein A.J."/>
            <person name="Kinkar L."/>
            <person name="Wang T."/>
            <person name="Sohn W.M."/>
            <person name="Chang B.C.H."/>
            <person name="Kaur P."/>
            <person name="Weisz D."/>
            <person name="Dudchenko O."/>
            <person name="Aiden E.L."/>
            <person name="Korhonen P.K."/>
            <person name="Gasser R.B."/>
        </authorList>
    </citation>
    <scope>NUCLEOTIDE SEQUENCE [LARGE SCALE GENOMIC DNA]</scope>
    <source>
        <strain evidence="3">Cs-k2</strain>
    </source>
</reference>
<proteinExistence type="predicted"/>
<dbReference type="Proteomes" id="UP000286415">
    <property type="component" value="Unassembled WGS sequence"/>
</dbReference>
<accession>A0A8T1MTP3</accession>
<feature type="region of interest" description="Disordered" evidence="2">
    <location>
        <begin position="95"/>
        <end position="124"/>
    </location>
</feature>
<dbReference type="OrthoDB" id="6240001at2759"/>
<protein>
    <submittedName>
        <fullName evidence="3">Uncharacterized protein</fullName>
    </submittedName>
</protein>
<feature type="compositionally biased region" description="Polar residues" evidence="2">
    <location>
        <begin position="547"/>
        <end position="561"/>
    </location>
</feature>
<reference evidence="3 4" key="1">
    <citation type="journal article" date="2018" name="Biotechnol. Adv.">
        <title>Improved genomic resources and new bioinformatic workflow for the carcinogenic parasite Clonorchis sinensis: Biotechnological implications.</title>
        <authorList>
            <person name="Wang D."/>
            <person name="Korhonen P.K."/>
            <person name="Gasser R.B."/>
            <person name="Young N.D."/>
        </authorList>
    </citation>
    <scope>NUCLEOTIDE SEQUENCE [LARGE SCALE GENOMIC DNA]</scope>
    <source>
        <strain evidence="3">Cs-k2</strain>
    </source>
</reference>
<organism evidence="3 4">
    <name type="scientific">Clonorchis sinensis</name>
    <name type="common">Chinese liver fluke</name>
    <dbReference type="NCBI Taxonomy" id="79923"/>
    <lineage>
        <taxon>Eukaryota</taxon>
        <taxon>Metazoa</taxon>
        <taxon>Spiralia</taxon>
        <taxon>Lophotrochozoa</taxon>
        <taxon>Platyhelminthes</taxon>
        <taxon>Trematoda</taxon>
        <taxon>Digenea</taxon>
        <taxon>Opisthorchiida</taxon>
        <taxon>Opisthorchiata</taxon>
        <taxon>Opisthorchiidae</taxon>
        <taxon>Clonorchis</taxon>
    </lineage>
</organism>
<feature type="coiled-coil region" evidence="1">
    <location>
        <begin position="148"/>
        <end position="182"/>
    </location>
</feature>
<comment type="caution">
    <text evidence="3">The sequence shown here is derived from an EMBL/GenBank/DDBJ whole genome shotgun (WGS) entry which is preliminary data.</text>
</comment>
<dbReference type="AlphaFoldDB" id="A0A8T1MTP3"/>
<sequence length="660" mass="75097">MPTSNRDIKATFRHVYDINKRTGPNFDAKMSELIVLLERTQKLLEGNVKDPANGSCSADFSKTKGLGASTPQFSLSYSEPVKTSYQTQPFRKFGRADTVPTDRSGSITHNQTMTEVAQKSAAQKSPTPLWPWQLNAECPAAIVRERSLEQYEELIDKQRSRIKQLTQQMECLEKESTRLHGSLVSTQKELEESRTEVDRKASLLSTLIKESTNKDNILRQLDTILARFTAKWQKQEQKRATELASAKLAEQEARDQLEHLKREYEQDKHTWNNKLQSLESDLASTSAGGHAKSEVLEGDFSIRSMEEKINELESQLSERESQLDELRKQLTEEKQQCIILKTDYDEAKSKLEQKLNKARELMKRASRMHREEKQRLQDEIQKNAEAHAQEIQKVNRKACEDYQKQLSDALSEQEKRHQLELTELREAFQKTLDDASDRYRAELEQLRLNTQTQIAQCLMEAEDRLHTERCRLEATEKQAERWRIAAREAEAARSDLAIRINELLQARCTETMEMLCSTTDDPVVTNDRGLMSHVSVTKTSLGPGDRTQMSTESPPEKSPNSICNECPNHISALQLDMQELTGSEKRGTSAHQSAGPCTPECVSADSANVTLGQHNEAESYIQLTEVCSLIDNDENTVVLLQANGEMNGDRVKLQKVWTIA</sequence>
<keyword evidence="4" id="KW-1185">Reference proteome</keyword>